<gene>
    <name evidence="1" type="ORF">SAMN05421854_110255</name>
</gene>
<proteinExistence type="predicted"/>
<accession>A0A1I5XI91</accession>
<organism evidence="1 2">
    <name type="scientific">Amycolatopsis rubida</name>
    <dbReference type="NCBI Taxonomy" id="112413"/>
    <lineage>
        <taxon>Bacteria</taxon>
        <taxon>Bacillati</taxon>
        <taxon>Actinomycetota</taxon>
        <taxon>Actinomycetes</taxon>
        <taxon>Pseudonocardiales</taxon>
        <taxon>Pseudonocardiaceae</taxon>
        <taxon>Amycolatopsis</taxon>
    </lineage>
</organism>
<dbReference type="Proteomes" id="UP000199137">
    <property type="component" value="Unassembled WGS sequence"/>
</dbReference>
<dbReference type="AlphaFoldDB" id="A0A1I5XI91"/>
<evidence type="ECO:0000313" key="1">
    <source>
        <dbReference type="EMBL" id="SFQ31689.1"/>
    </source>
</evidence>
<reference evidence="1 2" key="1">
    <citation type="submission" date="2016-10" db="EMBL/GenBank/DDBJ databases">
        <authorList>
            <person name="de Groot N.N."/>
        </authorList>
    </citation>
    <scope>NUCLEOTIDE SEQUENCE [LARGE SCALE GENOMIC DNA]</scope>
    <source>
        <strain evidence="1 2">DSM 44637</strain>
    </source>
</reference>
<dbReference type="STRING" id="112413.SAMN05421854_110255"/>
<dbReference type="EMBL" id="FOWC01000010">
    <property type="protein sequence ID" value="SFQ31689.1"/>
    <property type="molecule type" value="Genomic_DNA"/>
</dbReference>
<name>A0A1I5XI91_9PSEU</name>
<protein>
    <submittedName>
        <fullName evidence="1">Uncharacterized protein</fullName>
    </submittedName>
</protein>
<sequence>MPETPLQNLLALAAELHLDPIDLDAALHLFSGELAIRA</sequence>
<evidence type="ECO:0000313" key="2">
    <source>
        <dbReference type="Proteomes" id="UP000199137"/>
    </source>
</evidence>